<protein>
    <submittedName>
        <fullName evidence="8">HAD-IC family P-type ATPase</fullName>
    </submittedName>
</protein>
<evidence type="ECO:0000256" key="4">
    <source>
        <dbReference type="ARBA" id="ARBA00022989"/>
    </source>
</evidence>
<evidence type="ECO:0000256" key="1">
    <source>
        <dbReference type="ARBA" id="ARBA00004141"/>
    </source>
</evidence>
<dbReference type="InterPro" id="IPR023214">
    <property type="entry name" value="HAD_sf"/>
</dbReference>
<evidence type="ECO:0000259" key="7">
    <source>
        <dbReference type="Pfam" id="PF00122"/>
    </source>
</evidence>
<keyword evidence="4 6" id="KW-1133">Transmembrane helix</keyword>
<feature type="transmembrane region" description="Helical" evidence="6">
    <location>
        <begin position="214"/>
        <end position="234"/>
    </location>
</feature>
<feature type="transmembrane region" description="Helical" evidence="6">
    <location>
        <begin position="714"/>
        <end position="732"/>
    </location>
</feature>
<dbReference type="PROSITE" id="PS00154">
    <property type="entry name" value="ATPASE_E1_E2"/>
    <property type="match status" value="1"/>
</dbReference>
<evidence type="ECO:0000256" key="5">
    <source>
        <dbReference type="ARBA" id="ARBA00023136"/>
    </source>
</evidence>
<dbReference type="Gene3D" id="2.70.150.10">
    <property type="entry name" value="Calcium-transporting ATPase, cytoplasmic transduction domain A"/>
    <property type="match status" value="1"/>
</dbReference>
<dbReference type="EMBL" id="CP093366">
    <property type="protein sequence ID" value="UQS82024.1"/>
    <property type="molecule type" value="Genomic_DNA"/>
</dbReference>
<dbReference type="RefSeq" id="WP_249514293.1">
    <property type="nucleotide sequence ID" value="NZ_CP093366.1"/>
</dbReference>
<feature type="transmembrane region" description="Helical" evidence="6">
    <location>
        <begin position="652"/>
        <end position="675"/>
    </location>
</feature>
<dbReference type="NCBIfam" id="TIGR01494">
    <property type="entry name" value="ATPase_P-type"/>
    <property type="match status" value="2"/>
</dbReference>
<dbReference type="PANTHER" id="PTHR42861">
    <property type="entry name" value="CALCIUM-TRANSPORTING ATPASE"/>
    <property type="match status" value="1"/>
</dbReference>
<evidence type="ECO:0000256" key="2">
    <source>
        <dbReference type="ARBA" id="ARBA00022692"/>
    </source>
</evidence>
<dbReference type="Gene3D" id="1.20.1110.10">
    <property type="entry name" value="Calcium-transporting ATPase, transmembrane domain"/>
    <property type="match status" value="1"/>
</dbReference>
<gene>
    <name evidence="8" type="ORF">MOO45_07495</name>
</gene>
<dbReference type="InterPro" id="IPR008250">
    <property type="entry name" value="ATPase_P-typ_transduc_dom_A_sf"/>
</dbReference>
<dbReference type="SFLD" id="SFLDF00027">
    <property type="entry name" value="p-type_atpase"/>
    <property type="match status" value="1"/>
</dbReference>
<keyword evidence="9" id="KW-1185">Reference proteome</keyword>
<feature type="transmembrane region" description="Helical" evidence="6">
    <location>
        <begin position="254"/>
        <end position="274"/>
    </location>
</feature>
<evidence type="ECO:0000313" key="9">
    <source>
        <dbReference type="Proteomes" id="UP000831495"/>
    </source>
</evidence>
<dbReference type="Pfam" id="PF00122">
    <property type="entry name" value="E1-E2_ATPase"/>
    <property type="match status" value="1"/>
</dbReference>
<sequence length="774" mass="85258">MRPIDVNTGLTHAQVQDQSDRGNLNQVAQNSSTSIFKIISKNLCTLFNLINLVIAILIFTTGSYSNLFFLGPVITNFLIGTYQEIHAKKQLDRLTLLNRQKVLVLRDGQQQEIFQEELVLHDLIILQRGNQVPADGTVRQTSHLEVDESNLTGESAAVLKATGEQVLSGSLIISGQALIELTAVGDHSFANRLASSAKNQQHNVSKLLNIINQIIKIVTLTIIPLSVLLFWASFQHTHNTSTAILGTSASIIGMIPQGLVLLTSVALAVGAVHLSRKQVLVKSMTALEALARVDTLCLDKTGTITTGNLKLADIISIQLSKPKLLTICQNIIQATNENNETAQAILAAQEPASQLPEVQSIVAFSSERKWSAVNFQNQQSFAMGAPNFILQDTKQIQVAQQYAQQGLRVLAVVQSASLITDQIDQPELLGYLLIQDEIRPTADSTFKYLHNQGLNLKVISGDDPSTVKNIATQIQLAEQIKAIDMSTVNPQANLDTYAHIAQTYNIFGRTLPEQKQKLIQALQQKGHQVAMTGDGVNDVLAMRQSDCGVAIAGNSDAAESAADFVLLNQNFDSLIYVLNEGRRVINNIERVAALYLIKTMYSALLTVIFICLRSGYPFHPAQMTPVNALTVGIPTFFLALQPDFRPPEGRFYKNVLQVALPAALDITLVIMVIVGSGQWLNFNYSQISTLAVWAISLISFAALWTIARPLNRGSLSIFIILFLTNLLIFIFWGKPFELINLFTQPQLIVSLIIVVIFYPLFRVTRELVVRYLFK</sequence>
<dbReference type="SUPFAM" id="SSF81653">
    <property type="entry name" value="Calcium ATPase, transduction domain A"/>
    <property type="match status" value="1"/>
</dbReference>
<reference evidence="8" key="1">
    <citation type="journal article" date="2022" name="Int. J. Syst. Evol. Microbiol.">
        <title>Apilactobacillus apisilvae sp. nov., Nicolia spurrieriana gen. nov. sp. nov., Bombilactobacillus folatiphilus sp. nov. and Bombilactobacillus thymidiniphilus sp. nov., four new lactic acid bacterial isolates from stingless bees Tetragonula carbonaria and Austroplebeia australis.</title>
        <authorList>
            <person name="Oliphant S.A."/>
            <person name="Watson-Haigh N.S."/>
            <person name="Sumby K.M."/>
            <person name="Gardner J."/>
            <person name="Groom S."/>
            <person name="Jiranek V."/>
        </authorList>
    </citation>
    <scope>NUCLEOTIDE SEQUENCE</scope>
    <source>
        <strain evidence="8">SG4_D2</strain>
    </source>
</reference>
<feature type="domain" description="P-type ATPase A" evidence="7">
    <location>
        <begin position="98"/>
        <end position="197"/>
    </location>
</feature>
<dbReference type="SFLD" id="SFLDG00002">
    <property type="entry name" value="C1.7:_P-type_atpase_like"/>
    <property type="match status" value="1"/>
</dbReference>
<dbReference type="InterPro" id="IPR036412">
    <property type="entry name" value="HAD-like_sf"/>
</dbReference>
<name>A0ABY4P8J5_9LACO</name>
<dbReference type="Proteomes" id="UP000831495">
    <property type="component" value="Chromosome"/>
</dbReference>
<dbReference type="InterPro" id="IPR018303">
    <property type="entry name" value="ATPase_P-typ_P_site"/>
</dbReference>
<dbReference type="InterPro" id="IPR001757">
    <property type="entry name" value="P_typ_ATPase"/>
</dbReference>
<dbReference type="InterPro" id="IPR023299">
    <property type="entry name" value="ATPase_P-typ_cyto_dom_N"/>
</dbReference>
<dbReference type="SUPFAM" id="SSF56784">
    <property type="entry name" value="HAD-like"/>
    <property type="match status" value="1"/>
</dbReference>
<dbReference type="Gene3D" id="3.40.50.1000">
    <property type="entry name" value="HAD superfamily/HAD-like"/>
    <property type="match status" value="1"/>
</dbReference>
<dbReference type="PRINTS" id="PR00120">
    <property type="entry name" value="HATPASE"/>
</dbReference>
<dbReference type="SFLD" id="SFLDS00003">
    <property type="entry name" value="Haloacid_Dehalogenase"/>
    <property type="match status" value="1"/>
</dbReference>
<proteinExistence type="predicted"/>
<keyword evidence="3" id="KW-1278">Translocase</keyword>
<keyword evidence="5 6" id="KW-0472">Membrane</keyword>
<dbReference type="InterPro" id="IPR023298">
    <property type="entry name" value="ATPase_P-typ_TM_dom_sf"/>
</dbReference>
<dbReference type="PRINTS" id="PR00119">
    <property type="entry name" value="CATATPASE"/>
</dbReference>
<dbReference type="InterPro" id="IPR044492">
    <property type="entry name" value="P_typ_ATPase_HD_dom"/>
</dbReference>
<comment type="subcellular location">
    <subcellularLocation>
        <location evidence="1">Membrane</location>
        <topology evidence="1">Multi-pass membrane protein</topology>
    </subcellularLocation>
</comment>
<feature type="transmembrane region" description="Helical" evidence="6">
    <location>
        <begin position="592"/>
        <end position="616"/>
    </location>
</feature>
<organism evidence="8 9">
    <name type="scientific">Bombilactobacillus folatiphilus</name>
    <dbReference type="NCBI Taxonomy" id="2923362"/>
    <lineage>
        <taxon>Bacteria</taxon>
        <taxon>Bacillati</taxon>
        <taxon>Bacillota</taxon>
        <taxon>Bacilli</taxon>
        <taxon>Lactobacillales</taxon>
        <taxon>Lactobacillaceae</taxon>
        <taxon>Bombilactobacillus</taxon>
    </lineage>
</organism>
<dbReference type="Gene3D" id="3.40.1110.10">
    <property type="entry name" value="Calcium-transporting ATPase, cytoplasmic domain N"/>
    <property type="match status" value="1"/>
</dbReference>
<dbReference type="InterPro" id="IPR059000">
    <property type="entry name" value="ATPase_P-type_domA"/>
</dbReference>
<feature type="transmembrane region" description="Helical" evidence="6">
    <location>
        <begin position="622"/>
        <end position="640"/>
    </location>
</feature>
<dbReference type="Pfam" id="PF00702">
    <property type="entry name" value="Hydrolase"/>
    <property type="match status" value="1"/>
</dbReference>
<evidence type="ECO:0000256" key="6">
    <source>
        <dbReference type="SAM" id="Phobius"/>
    </source>
</evidence>
<evidence type="ECO:0000256" key="3">
    <source>
        <dbReference type="ARBA" id="ARBA00022967"/>
    </source>
</evidence>
<dbReference type="SUPFAM" id="SSF81665">
    <property type="entry name" value="Calcium ATPase, transmembrane domain M"/>
    <property type="match status" value="1"/>
</dbReference>
<accession>A0ABY4P8J5</accession>
<evidence type="ECO:0000313" key="8">
    <source>
        <dbReference type="EMBL" id="UQS82024.1"/>
    </source>
</evidence>
<keyword evidence="2 6" id="KW-0812">Transmembrane</keyword>
<feature type="transmembrane region" description="Helical" evidence="6">
    <location>
        <begin position="687"/>
        <end position="707"/>
    </location>
</feature>
<feature type="transmembrane region" description="Helical" evidence="6">
    <location>
        <begin position="738"/>
        <end position="761"/>
    </location>
</feature>